<dbReference type="PANTHER" id="PTHR42966">
    <property type="entry name" value="N-ACETYLNEURAMINATE SYNTHASE"/>
    <property type="match status" value="1"/>
</dbReference>
<dbReference type="SUPFAM" id="SSF51569">
    <property type="entry name" value="Aldolase"/>
    <property type="match status" value="1"/>
</dbReference>
<dbReference type="SUPFAM" id="SSF51269">
    <property type="entry name" value="AFP III-like domain"/>
    <property type="match status" value="1"/>
</dbReference>
<organism evidence="2 3">
    <name type="scientific">Aeromonas allosaccharophila</name>
    <dbReference type="NCBI Taxonomy" id="656"/>
    <lineage>
        <taxon>Bacteria</taxon>
        <taxon>Pseudomonadati</taxon>
        <taxon>Pseudomonadota</taxon>
        <taxon>Gammaproteobacteria</taxon>
        <taxon>Aeromonadales</taxon>
        <taxon>Aeromonadaceae</taxon>
        <taxon>Aeromonas</taxon>
    </lineage>
</organism>
<name>A0A7T2PI95_9GAMM</name>
<dbReference type="Pfam" id="PF08666">
    <property type="entry name" value="SAF"/>
    <property type="match status" value="1"/>
</dbReference>
<dbReference type="RefSeq" id="WP_197930612.1">
    <property type="nucleotide sequence ID" value="NZ_CP065745.1"/>
</dbReference>
<accession>A0A7T2PI95</accession>
<dbReference type="InterPro" id="IPR036732">
    <property type="entry name" value="AFP_Neu5c_C_sf"/>
</dbReference>
<dbReference type="PANTHER" id="PTHR42966:SF1">
    <property type="entry name" value="SIALIC ACID SYNTHASE"/>
    <property type="match status" value="1"/>
</dbReference>
<feature type="domain" description="AFP-like" evidence="1">
    <location>
        <begin position="296"/>
        <end position="352"/>
    </location>
</feature>
<dbReference type="EMBL" id="CP065745">
    <property type="protein sequence ID" value="QPR56308.1"/>
    <property type="molecule type" value="Genomic_DNA"/>
</dbReference>
<dbReference type="InterPro" id="IPR006190">
    <property type="entry name" value="SAF_AFP_Neu5Ac"/>
</dbReference>
<dbReference type="GO" id="GO:0016051">
    <property type="term" value="P:carbohydrate biosynthetic process"/>
    <property type="evidence" value="ECO:0007669"/>
    <property type="project" value="InterPro"/>
</dbReference>
<dbReference type="KEGG" id="aall:I6G90_07895"/>
<dbReference type="InterPro" id="IPR057736">
    <property type="entry name" value="SAF_PseI/NeuA/NeuB"/>
</dbReference>
<dbReference type="Gene3D" id="3.90.1210.10">
    <property type="entry name" value="Antifreeze-like/N-acetylneuraminic acid synthase C-terminal domain"/>
    <property type="match status" value="1"/>
</dbReference>
<dbReference type="InterPro" id="IPR013974">
    <property type="entry name" value="SAF"/>
</dbReference>
<gene>
    <name evidence="2" type="ORF">I6G90_07895</name>
</gene>
<evidence type="ECO:0000259" key="1">
    <source>
        <dbReference type="PROSITE" id="PS50844"/>
    </source>
</evidence>
<dbReference type="Pfam" id="PF03102">
    <property type="entry name" value="NeuB"/>
    <property type="match status" value="1"/>
</dbReference>
<sequence length="352" mass="39244">MNIDMDHIFSEQVTHNKPPFIILEAGINHNGDIAIAKDMICMAKSLGANAIKFQTFKAEEFVGDPELQFTYQSQGESVTESMLDMFKRYEFTYDEWWMLKEYCDEQRIIFLSTPQNPSDMKLLLELGVPALKVGSDDFTNIPLLKEYSSQGLPLLISCGMADMAEVYQALDITGAFIGKKVVLMLCTSQYPTPSIDVNLNKLKTLSAAFPNITLGFSDHTQGPLAAAIAYGLGAVVFEKHFTLDHQLPGPDHWFSEDPVGAKEWITAIHTAYQMMGSPHIKPTDAEQHMRTLARRSITVISDISPGEHLTAINIGLKRPGNGLPPLYFEDIVNKKAIHALKKGHLITWSDLQ</sequence>
<dbReference type="InterPro" id="IPR051690">
    <property type="entry name" value="PseI-like"/>
</dbReference>
<dbReference type="AlphaFoldDB" id="A0A7T2PI95"/>
<dbReference type="PROSITE" id="PS50844">
    <property type="entry name" value="AFP_LIKE"/>
    <property type="match status" value="1"/>
</dbReference>
<protein>
    <submittedName>
        <fullName evidence="2">N-acetylneuraminate synthase family protein</fullName>
    </submittedName>
</protein>
<dbReference type="Proteomes" id="UP000595101">
    <property type="component" value="Chromosome"/>
</dbReference>
<proteinExistence type="predicted"/>
<dbReference type="InterPro" id="IPR013785">
    <property type="entry name" value="Aldolase_TIM"/>
</dbReference>
<dbReference type="SMART" id="SM00858">
    <property type="entry name" value="SAF"/>
    <property type="match status" value="1"/>
</dbReference>
<dbReference type="Gene3D" id="3.20.20.70">
    <property type="entry name" value="Aldolase class I"/>
    <property type="match status" value="1"/>
</dbReference>
<evidence type="ECO:0000313" key="3">
    <source>
        <dbReference type="Proteomes" id="UP000595101"/>
    </source>
</evidence>
<dbReference type="GeneID" id="60785519"/>
<dbReference type="GO" id="GO:0047444">
    <property type="term" value="F:N-acylneuraminate-9-phosphate synthase activity"/>
    <property type="evidence" value="ECO:0007669"/>
    <property type="project" value="TreeGrafter"/>
</dbReference>
<dbReference type="CDD" id="cd11615">
    <property type="entry name" value="SAF_NeuB_like"/>
    <property type="match status" value="1"/>
</dbReference>
<reference evidence="2 3" key="1">
    <citation type="submission" date="2020-12" db="EMBL/GenBank/DDBJ databases">
        <title>FDA dAtabase for Regulatory Grade micrObial Sequences (FDA-ARGOS): Supporting development and validation of Infectious Disease Dx tests.</title>
        <authorList>
            <person name="Sproer C."/>
            <person name="Gronow S."/>
            <person name="Severitt S."/>
            <person name="Schroder I."/>
            <person name="Tallon L."/>
            <person name="Sadzewicz L."/>
            <person name="Zhao X."/>
            <person name="Boylan J."/>
            <person name="Ott S."/>
            <person name="Bowen H."/>
            <person name="Vavikolanu K."/>
            <person name="Mehta A."/>
            <person name="Aluvathingal J."/>
            <person name="Nadendla S."/>
            <person name="Lowell S."/>
            <person name="Myers T."/>
            <person name="Yan Y."/>
            <person name="Sichtig H."/>
        </authorList>
    </citation>
    <scope>NUCLEOTIDE SEQUENCE [LARGE SCALE GENOMIC DNA]</scope>
    <source>
        <strain evidence="2 3">FDAARGOS_933</strain>
    </source>
</reference>
<dbReference type="InterPro" id="IPR013132">
    <property type="entry name" value="PseI/NeuA/B-like_N"/>
</dbReference>
<evidence type="ECO:0000313" key="2">
    <source>
        <dbReference type="EMBL" id="QPR56308.1"/>
    </source>
</evidence>